<gene>
    <name evidence="12" type="ORF">DUPY_24980</name>
</gene>
<dbReference type="PATRIC" id="fig|762836.4.peg.2575"/>
<dbReference type="PROSITE" id="PS52016">
    <property type="entry name" value="TONB_DEPENDENT_REC_3"/>
    <property type="match status" value="1"/>
</dbReference>
<dbReference type="Gene3D" id="3.55.50.30">
    <property type="match status" value="1"/>
</dbReference>
<feature type="chain" id="PRO_5009207298" evidence="10">
    <location>
        <begin position="42"/>
        <end position="957"/>
    </location>
</feature>
<evidence type="ECO:0000256" key="2">
    <source>
        <dbReference type="ARBA" id="ARBA00009810"/>
    </source>
</evidence>
<keyword evidence="13" id="KW-1185">Reference proteome</keyword>
<proteinExistence type="inferred from homology"/>
<dbReference type="AlphaFoldDB" id="A0A1E7WLZ6"/>
<dbReference type="EMBL" id="LROM01000085">
    <property type="protein sequence ID" value="OFA00033.1"/>
    <property type="molecule type" value="Genomic_DNA"/>
</dbReference>
<keyword evidence="8 9" id="KW-0998">Cell outer membrane</keyword>
<evidence type="ECO:0000313" key="13">
    <source>
        <dbReference type="Proteomes" id="UP000175989"/>
    </source>
</evidence>
<comment type="caution">
    <text evidence="12">The sequence shown here is derived from an EMBL/GenBank/DDBJ whole genome shotgun (WGS) entry which is preliminary data.</text>
</comment>
<dbReference type="InterPro" id="IPR039426">
    <property type="entry name" value="TonB-dep_rcpt-like"/>
</dbReference>
<dbReference type="OrthoDB" id="9766643at2"/>
<evidence type="ECO:0000256" key="8">
    <source>
        <dbReference type="ARBA" id="ARBA00023237"/>
    </source>
</evidence>
<keyword evidence="7 12" id="KW-0675">Receptor</keyword>
<keyword evidence="6 9" id="KW-0472">Membrane</keyword>
<comment type="subcellular location">
    <subcellularLocation>
        <location evidence="1 9">Cell outer membrane</location>
        <topology evidence="1 9">Multi-pass membrane protein</topology>
    </subcellularLocation>
</comment>
<dbReference type="InterPro" id="IPR012910">
    <property type="entry name" value="Plug_dom"/>
</dbReference>
<comment type="similarity">
    <text evidence="2 9">Belongs to the TonB-dependent receptor family.</text>
</comment>
<dbReference type="Gene3D" id="2.40.170.20">
    <property type="entry name" value="TonB-dependent receptor, beta-barrel domain"/>
    <property type="match status" value="1"/>
</dbReference>
<name>A0A1E7WLZ6_9BURK</name>
<evidence type="ECO:0000313" key="12">
    <source>
        <dbReference type="EMBL" id="OFA00033.1"/>
    </source>
</evidence>
<dbReference type="Proteomes" id="UP000175989">
    <property type="component" value="Unassembled WGS sequence"/>
</dbReference>
<evidence type="ECO:0000256" key="6">
    <source>
        <dbReference type="ARBA" id="ARBA00023136"/>
    </source>
</evidence>
<dbReference type="SMART" id="SM00965">
    <property type="entry name" value="STN"/>
    <property type="match status" value="1"/>
</dbReference>
<evidence type="ECO:0000256" key="1">
    <source>
        <dbReference type="ARBA" id="ARBA00004571"/>
    </source>
</evidence>
<feature type="signal peptide" evidence="10">
    <location>
        <begin position="1"/>
        <end position="41"/>
    </location>
</feature>
<evidence type="ECO:0000256" key="4">
    <source>
        <dbReference type="ARBA" id="ARBA00022452"/>
    </source>
</evidence>
<evidence type="ECO:0000256" key="5">
    <source>
        <dbReference type="ARBA" id="ARBA00022692"/>
    </source>
</evidence>
<evidence type="ECO:0000256" key="3">
    <source>
        <dbReference type="ARBA" id="ARBA00022448"/>
    </source>
</evidence>
<sequence length="957" mass="104381">MNLVLQSAVTGRARNRQLRIRPLLAALLSAGILLPATVAIAADDAGGAVRSQPTKAYAIASAPLAEVLNRYAAEAGVVLVFDAGKLGGARSQGLQGKYDVQGGFQALLAGTRYDAVMNRSGGFVLRERPAVAPAVATAGGGKTAASDVPSTLQAIHVQASTLGTVDKLDREMISNAAAINGDLTSMLRINPNVQFDESLLSSATGGEIAPAEISIHGAKPYQNEILLDGVSISNSIDPGNKIISGSPDFVPGASQSLAVDASILCEIEVLDSNVSAEYGRFTGGVVKAKICSARKQFGGKVAVGYSSSSWSELLIDPAQREDFEQSSNADLQPRFKKWTYKTTAEARIGTDWGVLVSGVRRKSEIPLKRFDTANESTTVSREVTQERKQDTLVVKADYTPVQGIHKGELTLAYAPSDNSYFLENFRDSDYTIKSGGLNLSGRLESRFDLARVTNQLSWSRSRQSRRGEANLYRNWRWSEAKNWGDPTGTNPTSGEGAWGDIDQETKSLEYKLGAAFTPFKTGAVTHRVAGGLELRKQEGTYARLKDQYHYLTPANLATTGAISRCEMADGTVDTEACSTSPTLTRGQGDYFRNLIIYNTGGFTVDAHSTSAYLEDEATWGGFSLRAGVRGDRDSLAGQTNFAPRIKLGWQVSDPLSLDLGANRYYGRNLFGIAMQEKVNLLKTTRQRIGTTLTWGPITASKPLNRLEDVNSPHDDELTAGLTYESDLLAGPLSVRYTHRDGKDQIVRRLLTGQADCNANQCYVFTNNGASETRDWTVSWSNARAFKLGSTVNRMWVAANKSDTNSNYSTYAETYSSALLTDELINYGGTVMRYSQMPADNYNRPWTVRVGAMTTLPARHLTVNNMLRVRGSYDSYTRRGTAQYEGAAIPNFELTRLPTSLAIDTVVHWSPRIDKRQELDVKLTIENLTNRKNKMTVSEAYVTYERGRTIALEIGYDF</sequence>
<feature type="domain" description="Secretin/TonB short N-terminal" evidence="11">
    <location>
        <begin position="77"/>
        <end position="128"/>
    </location>
</feature>
<protein>
    <submittedName>
        <fullName evidence="12">TonB-dependent receptor plug domain protein</fullName>
    </submittedName>
</protein>
<organism evidence="12 13">
    <name type="scientific">Duganella phyllosphaerae</name>
    <dbReference type="NCBI Taxonomy" id="762836"/>
    <lineage>
        <taxon>Bacteria</taxon>
        <taxon>Pseudomonadati</taxon>
        <taxon>Pseudomonadota</taxon>
        <taxon>Betaproteobacteria</taxon>
        <taxon>Burkholderiales</taxon>
        <taxon>Oxalobacteraceae</taxon>
        <taxon>Telluria group</taxon>
        <taxon>Duganella</taxon>
    </lineage>
</organism>
<evidence type="ECO:0000256" key="9">
    <source>
        <dbReference type="PROSITE-ProRule" id="PRU01360"/>
    </source>
</evidence>
<dbReference type="Pfam" id="PF07715">
    <property type="entry name" value="Plug"/>
    <property type="match status" value="1"/>
</dbReference>
<dbReference type="Gene3D" id="2.170.130.10">
    <property type="entry name" value="TonB-dependent receptor, plug domain"/>
    <property type="match status" value="1"/>
</dbReference>
<dbReference type="InterPro" id="IPR037066">
    <property type="entry name" value="Plug_dom_sf"/>
</dbReference>
<dbReference type="RefSeq" id="WP_084640685.1">
    <property type="nucleotide sequence ID" value="NZ_LROM01000085.1"/>
</dbReference>
<keyword evidence="10" id="KW-0732">Signal</keyword>
<dbReference type="GO" id="GO:0009279">
    <property type="term" value="C:cell outer membrane"/>
    <property type="evidence" value="ECO:0007669"/>
    <property type="project" value="UniProtKB-SubCell"/>
</dbReference>
<keyword evidence="5 9" id="KW-0812">Transmembrane</keyword>
<evidence type="ECO:0000256" key="10">
    <source>
        <dbReference type="SAM" id="SignalP"/>
    </source>
</evidence>
<accession>A0A1E7WLZ6</accession>
<dbReference type="InterPro" id="IPR036942">
    <property type="entry name" value="Beta-barrel_TonB_sf"/>
</dbReference>
<dbReference type="SUPFAM" id="SSF56935">
    <property type="entry name" value="Porins"/>
    <property type="match status" value="1"/>
</dbReference>
<evidence type="ECO:0000259" key="11">
    <source>
        <dbReference type="SMART" id="SM00965"/>
    </source>
</evidence>
<reference evidence="13" key="1">
    <citation type="journal article" date="2016" name="Front. Microbiol.">
        <title>Molecular Keys to the Janthinobacterium and Duganella spp. Interaction with the Plant Pathogen Fusarium graminearum.</title>
        <authorList>
            <person name="Haack F.S."/>
            <person name="Poehlein A."/>
            <person name="Kroger C."/>
            <person name="Voigt C.A."/>
            <person name="Piepenbring M."/>
            <person name="Bode H.B."/>
            <person name="Daniel R."/>
            <person name="Schafer W."/>
            <person name="Streit W.R."/>
        </authorList>
    </citation>
    <scope>NUCLEOTIDE SEQUENCE [LARGE SCALE GENOMIC DNA]</scope>
    <source>
        <strain evidence="13">T54</strain>
    </source>
</reference>
<evidence type="ECO:0000256" key="7">
    <source>
        <dbReference type="ARBA" id="ARBA00023170"/>
    </source>
</evidence>
<keyword evidence="3 9" id="KW-0813">Transport</keyword>
<dbReference type="InterPro" id="IPR011662">
    <property type="entry name" value="Secretin/TonB_short_N"/>
</dbReference>
<keyword evidence="4 9" id="KW-1134">Transmembrane beta strand</keyword>